<feature type="transmembrane region" description="Helical" evidence="2">
    <location>
        <begin position="694"/>
        <end position="716"/>
    </location>
</feature>
<keyword evidence="2" id="KW-0812">Transmembrane</keyword>
<organism evidence="3 4">
    <name type="scientific">Actinomyces bovis</name>
    <dbReference type="NCBI Taxonomy" id="1658"/>
    <lineage>
        <taxon>Bacteria</taxon>
        <taxon>Bacillati</taxon>
        <taxon>Actinomycetota</taxon>
        <taxon>Actinomycetes</taxon>
        <taxon>Actinomycetales</taxon>
        <taxon>Actinomycetaceae</taxon>
        <taxon>Actinomyces</taxon>
    </lineage>
</organism>
<evidence type="ECO:0000256" key="1">
    <source>
        <dbReference type="SAM" id="MobiDB-lite"/>
    </source>
</evidence>
<gene>
    <name evidence="3" type="ORF">NCTC11535_00596</name>
</gene>
<dbReference type="Proteomes" id="UP000250006">
    <property type="component" value="Unassembled WGS sequence"/>
</dbReference>
<evidence type="ECO:0000313" key="3">
    <source>
        <dbReference type="EMBL" id="SPT52942.1"/>
    </source>
</evidence>
<comment type="caution">
    <text evidence="3">The sequence shown here is derived from an EMBL/GenBank/DDBJ whole genome shotgun (WGS) entry which is preliminary data.</text>
</comment>
<evidence type="ECO:0000313" key="4">
    <source>
        <dbReference type="Proteomes" id="UP000250006"/>
    </source>
</evidence>
<feature type="region of interest" description="Disordered" evidence="1">
    <location>
        <begin position="1"/>
        <end position="22"/>
    </location>
</feature>
<keyword evidence="2" id="KW-1133">Transmembrane helix</keyword>
<name>A0ABY1VMF8_9ACTO</name>
<keyword evidence="4" id="KW-1185">Reference proteome</keyword>
<dbReference type="InterPro" id="IPR036465">
    <property type="entry name" value="vWFA_dom_sf"/>
</dbReference>
<feature type="compositionally biased region" description="Polar residues" evidence="1">
    <location>
        <begin position="931"/>
        <end position="940"/>
    </location>
</feature>
<dbReference type="RefSeq" id="WP_111835876.1">
    <property type="nucleotide sequence ID" value="NZ_UAPQ01000001.1"/>
</dbReference>
<proteinExistence type="predicted"/>
<feature type="region of interest" description="Disordered" evidence="1">
    <location>
        <begin position="862"/>
        <end position="940"/>
    </location>
</feature>
<evidence type="ECO:0008006" key="5">
    <source>
        <dbReference type="Google" id="ProtNLM"/>
    </source>
</evidence>
<accession>A0ABY1VMF8</accession>
<protein>
    <recommendedName>
        <fullName evidence="5">VWFA domain-containing protein</fullName>
    </recommendedName>
</protein>
<keyword evidence="2" id="KW-0472">Membrane</keyword>
<feature type="compositionally biased region" description="Polar residues" evidence="1">
    <location>
        <begin position="7"/>
        <end position="20"/>
    </location>
</feature>
<sequence length="940" mass="97573">MRHLVNGTGTQPTAVSQSAIRRTRRQARRRLLGLLSATCIMASSLLVWSPQSQADEQKSNAQSGLAEFGACLAGQGQGSLLLLMDQSGSLNTTDPHKSRVTSAKYLTGRLNEFTKRTGFKLDVRVAGFAANYAPQGDWATLSDSTRPTVESAITTVGDDIKDYDTDYWTALEGARQDLSDHAAGGCKAITWFSDGAFDLDLRDTDAAKDKFGTTKPYAPGASLTTEAGVTAAEQQGTQDLCRSTGLADQLRSSNITLLGVGLSTGGADFGLMRRVVSGGGVQAAETGVEACGGVSKPRGSFYEVADIDSLLLAFDSISAPGSQVSQSQVKICQGKVCEEGETSFVLDGTLPEVHVLATADVAGLEAQLIAPGASSPLVLPSETKGAQNQQGVRSEWLTDKTLQIDLAAKDVTTWDGQWRLAFVDKKSGSQGQEVHINTHLSSPLTLAWKNLAEVTLRQGEKTENAQIALLERSGGAALEASRVKGSVTYAVVLEDSQGTQHKLLESTDLSQLSQPQSFQVPAEAALGKGAVITSATVTTAAVKANGKTIEGTTLAPTLASVPVTVNPPLDFPVLGQKVDFGRLEKQNQASMDLSVTGPGCVWLEAKDVTLTGAPAEAGTITVSAQASSPDTCVSVDEAATGSLPLTLSTTNHANGAVTGALKVTVAPKDHPERAQQVEVPFTADMRRPLNVGTAWSTFVLVLLAGVAIPVVLLYLFRFLAGRVPAGSLVSGVKVVEVPEPGHAASISFQPQELQSGSVAKASRQIDVNGYRLQVRLGWSPTSVPRVRLVSPEALTVCGGPDGSSTGRDTLPLAVRGSWMAIADQLDSPKRVSLLVLSAYGDQEAIDRITADAAERLGRAVADAFPQPNSPEQTGSPEGPTNPFGSAGGASSGAAIPAGNPFAAGTSAPTPNPFAAGSGPMPSPFAGGGTSGWPTGPNQTN</sequence>
<evidence type="ECO:0000256" key="2">
    <source>
        <dbReference type="SAM" id="Phobius"/>
    </source>
</evidence>
<reference evidence="3 4" key="1">
    <citation type="submission" date="2018-06" db="EMBL/GenBank/DDBJ databases">
        <authorList>
            <consortium name="Pathogen Informatics"/>
            <person name="Doyle S."/>
        </authorList>
    </citation>
    <scope>NUCLEOTIDE SEQUENCE [LARGE SCALE GENOMIC DNA]</scope>
    <source>
        <strain evidence="3 4">NCTC11535</strain>
    </source>
</reference>
<dbReference type="EMBL" id="UAPQ01000001">
    <property type="protein sequence ID" value="SPT52942.1"/>
    <property type="molecule type" value="Genomic_DNA"/>
</dbReference>
<dbReference type="Gene3D" id="3.40.50.410">
    <property type="entry name" value="von Willebrand factor, type A domain"/>
    <property type="match status" value="1"/>
</dbReference>
<feature type="transmembrane region" description="Helical" evidence="2">
    <location>
        <begin position="31"/>
        <end position="49"/>
    </location>
</feature>